<dbReference type="EMBL" id="CM055747">
    <property type="protein sequence ID" value="KAJ7996293.1"/>
    <property type="molecule type" value="Genomic_DNA"/>
</dbReference>
<evidence type="ECO:0000313" key="1">
    <source>
        <dbReference type="EMBL" id="KAJ7996293.1"/>
    </source>
</evidence>
<name>A0ACC2FXX8_DALPE</name>
<evidence type="ECO:0000313" key="2">
    <source>
        <dbReference type="Proteomes" id="UP001157502"/>
    </source>
</evidence>
<accession>A0ACC2FXX8</accession>
<protein>
    <submittedName>
        <fullName evidence="1">Uncharacterized protein</fullName>
    </submittedName>
</protein>
<proteinExistence type="predicted"/>
<comment type="caution">
    <text evidence="1">The sequence shown here is derived from an EMBL/GenBank/DDBJ whole genome shotgun (WGS) entry which is preliminary data.</text>
</comment>
<sequence length="107" mass="11369">MVRQAFGTRESARPGSLSGHSSCPCKPSRLRDVSLSRPSTHHTANRSPVTSHLGDRRGTVGHPRYPRLPVPAAGGDRGPLCSKQEKVTGVSVGVLYSACDKRPLAAQ</sequence>
<reference evidence="1" key="1">
    <citation type="submission" date="2021-05" db="EMBL/GenBank/DDBJ databases">
        <authorList>
            <person name="Pan Q."/>
            <person name="Jouanno E."/>
            <person name="Zahm M."/>
            <person name="Klopp C."/>
            <person name="Cabau C."/>
            <person name="Louis A."/>
            <person name="Berthelot C."/>
            <person name="Parey E."/>
            <person name="Roest Crollius H."/>
            <person name="Montfort J."/>
            <person name="Robinson-Rechavi M."/>
            <person name="Bouchez O."/>
            <person name="Lampietro C."/>
            <person name="Lopez Roques C."/>
            <person name="Donnadieu C."/>
            <person name="Postlethwait J."/>
            <person name="Bobe J."/>
            <person name="Dillon D."/>
            <person name="Chandos A."/>
            <person name="von Hippel F."/>
            <person name="Guiguen Y."/>
        </authorList>
    </citation>
    <scope>NUCLEOTIDE SEQUENCE</scope>
    <source>
        <strain evidence="1">YG-Jan2019</strain>
    </source>
</reference>
<gene>
    <name evidence="1" type="ORF">DPEC_G00235590</name>
</gene>
<keyword evidence="2" id="KW-1185">Reference proteome</keyword>
<organism evidence="1 2">
    <name type="scientific">Dallia pectoralis</name>
    <name type="common">Alaska blackfish</name>
    <dbReference type="NCBI Taxonomy" id="75939"/>
    <lineage>
        <taxon>Eukaryota</taxon>
        <taxon>Metazoa</taxon>
        <taxon>Chordata</taxon>
        <taxon>Craniata</taxon>
        <taxon>Vertebrata</taxon>
        <taxon>Euteleostomi</taxon>
        <taxon>Actinopterygii</taxon>
        <taxon>Neopterygii</taxon>
        <taxon>Teleostei</taxon>
        <taxon>Protacanthopterygii</taxon>
        <taxon>Esociformes</taxon>
        <taxon>Umbridae</taxon>
        <taxon>Dallia</taxon>
    </lineage>
</organism>
<dbReference type="Proteomes" id="UP001157502">
    <property type="component" value="Chromosome 20"/>
</dbReference>